<evidence type="ECO:0000313" key="3">
    <source>
        <dbReference type="EMBL" id="SHK07369.1"/>
    </source>
</evidence>
<name>A0A1M6PHE6_9FLAO</name>
<feature type="domain" description="LysM" evidence="2">
    <location>
        <begin position="2"/>
        <end position="52"/>
    </location>
</feature>
<protein>
    <recommendedName>
        <fullName evidence="2">LysM domain-containing protein</fullName>
    </recommendedName>
</protein>
<feature type="compositionally biased region" description="Basic and acidic residues" evidence="1">
    <location>
        <begin position="98"/>
        <end position="117"/>
    </location>
</feature>
<dbReference type="Proteomes" id="UP000184364">
    <property type="component" value="Unassembled WGS sequence"/>
</dbReference>
<keyword evidence="4" id="KW-1185">Reference proteome</keyword>
<dbReference type="OrthoDB" id="1215716at2"/>
<gene>
    <name evidence="3" type="ORF">SAMN05444267_100110</name>
</gene>
<dbReference type="InterPro" id="IPR025460">
    <property type="entry name" value="DUF4280"/>
</dbReference>
<dbReference type="STRING" id="1302687.SAMN05444267_100110"/>
<dbReference type="PROSITE" id="PS51782">
    <property type="entry name" value="LYSM"/>
    <property type="match status" value="1"/>
</dbReference>
<sequence>MKNYTIQQGDTFNSLSQKFNIKDDGVLKTYHNLHCPIEDVMQEPIPGKQIIIPENPDFFETKDPTSENPNDEVTDPMNGYDEVTKNESEATESANSQKSEKEETEKAKQENKTSNHDGKYFVIQKGKAQCNQGNQFPQFKVSSHQRHYFNDSGNDSDYLAVTENDLQFNPSGPSFGQCKLKPSSGGNLPCAFAPAGKWQKVYEKTKVEGQSCLSEISELMCSTGGKITVLKHGQQSELSKKQVAEADTREQQVYNPIVDFEEFKEDINGTDELYYV</sequence>
<proteinExistence type="predicted"/>
<evidence type="ECO:0000256" key="1">
    <source>
        <dbReference type="SAM" id="MobiDB-lite"/>
    </source>
</evidence>
<reference evidence="4" key="1">
    <citation type="submission" date="2016-11" db="EMBL/GenBank/DDBJ databases">
        <authorList>
            <person name="Varghese N."/>
            <person name="Submissions S."/>
        </authorList>
    </citation>
    <scope>NUCLEOTIDE SEQUENCE [LARGE SCALE GENOMIC DNA]</scope>
    <source>
        <strain evidence="4">DSM 26899</strain>
    </source>
</reference>
<dbReference type="EMBL" id="FRAV01000001">
    <property type="protein sequence ID" value="SHK07369.1"/>
    <property type="molecule type" value="Genomic_DNA"/>
</dbReference>
<evidence type="ECO:0000259" key="2">
    <source>
        <dbReference type="PROSITE" id="PS51782"/>
    </source>
</evidence>
<dbReference type="AlphaFoldDB" id="A0A1M6PHE6"/>
<dbReference type="RefSeq" id="WP_073289770.1">
    <property type="nucleotide sequence ID" value="NZ_FRAV01000001.1"/>
</dbReference>
<feature type="region of interest" description="Disordered" evidence="1">
    <location>
        <begin position="55"/>
        <end position="117"/>
    </location>
</feature>
<dbReference type="InterPro" id="IPR018392">
    <property type="entry name" value="LysM"/>
</dbReference>
<accession>A0A1M6PHE6</accession>
<organism evidence="3 4">
    <name type="scientific">Chryseobacterium polytrichastri</name>
    <dbReference type="NCBI Taxonomy" id="1302687"/>
    <lineage>
        <taxon>Bacteria</taxon>
        <taxon>Pseudomonadati</taxon>
        <taxon>Bacteroidota</taxon>
        <taxon>Flavobacteriia</taxon>
        <taxon>Flavobacteriales</taxon>
        <taxon>Weeksellaceae</taxon>
        <taxon>Chryseobacterium group</taxon>
        <taxon>Chryseobacterium</taxon>
    </lineage>
</organism>
<dbReference type="Pfam" id="PF14107">
    <property type="entry name" value="DUF4280"/>
    <property type="match status" value="1"/>
</dbReference>
<evidence type="ECO:0000313" key="4">
    <source>
        <dbReference type="Proteomes" id="UP000184364"/>
    </source>
</evidence>